<reference evidence="3 4" key="1">
    <citation type="submission" date="2018-04" db="EMBL/GenBank/DDBJ databases">
        <title>Genomic Encyclopedia of Archaeal and Bacterial Type Strains, Phase II (KMG-II): from individual species to whole genera.</title>
        <authorList>
            <person name="Goeker M."/>
        </authorList>
    </citation>
    <scope>NUCLEOTIDE SEQUENCE [LARGE SCALE GENOMIC DNA]</scope>
    <source>
        <strain evidence="3 4">DSM 25521</strain>
    </source>
</reference>
<keyword evidence="4" id="KW-1185">Reference proteome</keyword>
<dbReference type="InterPro" id="IPR036397">
    <property type="entry name" value="RNaseH_sf"/>
</dbReference>
<protein>
    <submittedName>
        <fullName evidence="3">Mu transposase-like protein</fullName>
    </submittedName>
</protein>
<dbReference type="GO" id="GO:0003676">
    <property type="term" value="F:nucleic acid binding"/>
    <property type="evidence" value="ECO:0007669"/>
    <property type="project" value="InterPro"/>
</dbReference>
<accession>A0A2T4Y6M4</accession>
<evidence type="ECO:0000313" key="3">
    <source>
        <dbReference type="EMBL" id="PTM38529.1"/>
    </source>
</evidence>
<dbReference type="OrthoDB" id="5287589at2"/>
<feature type="region of interest" description="Disordered" evidence="1">
    <location>
        <begin position="719"/>
        <end position="745"/>
    </location>
</feature>
<dbReference type="Gene3D" id="3.30.420.10">
    <property type="entry name" value="Ribonuclease H-like superfamily/Ribonuclease H"/>
    <property type="match status" value="1"/>
</dbReference>
<dbReference type="InterPro" id="IPR015378">
    <property type="entry name" value="Transposase-like_Mu_C"/>
</dbReference>
<dbReference type="SUPFAM" id="SSF53098">
    <property type="entry name" value="Ribonuclease H-like"/>
    <property type="match status" value="1"/>
</dbReference>
<gene>
    <name evidence="3" type="ORF">C8P69_1481</name>
</gene>
<proteinExistence type="predicted"/>
<organism evidence="3 4">
    <name type="scientific">Phreatobacter oligotrophus</name>
    <dbReference type="NCBI Taxonomy" id="1122261"/>
    <lineage>
        <taxon>Bacteria</taxon>
        <taxon>Pseudomonadati</taxon>
        <taxon>Pseudomonadota</taxon>
        <taxon>Alphaproteobacteria</taxon>
        <taxon>Hyphomicrobiales</taxon>
        <taxon>Phreatobacteraceae</taxon>
        <taxon>Phreatobacter</taxon>
    </lineage>
</organism>
<dbReference type="RefSeq" id="WP_108179795.1">
    <property type="nucleotide sequence ID" value="NZ_PZZL01000048.1"/>
</dbReference>
<evidence type="ECO:0000259" key="2">
    <source>
        <dbReference type="Pfam" id="PF09299"/>
    </source>
</evidence>
<dbReference type="AlphaFoldDB" id="A0A2T4Y6M4"/>
<sequence length="745" mass="82596">MSTNVLKRLDVVVRRLGPHDRITIKGVIYTRAEEVVGGYALTRTDDREIEVFTHEQIHRFHLEDNMVVDSEYFRFRHTYTGDARYVDVTSVDVLHPTKRAGVLRKLRVVGEIERRVAAGEKILTEAALQPILDAMFEEGSVFRKELEALAKSRILPGSAALARTSNADLARQGETTDKFLVAPSARAALEWHRKFRASGRNVLVLAGNYECVGAKRMVLHPDTQRHVDRALQVREFSGPLMVRYDAMVVGINVENKQIEKENEARRKAGEDLKPLIATPSRYVFKREARKLSAFQNAICTHGVTNAVRRFTSLGSGLDIRGIGERVEMDGWECNLKVILEHAGLFDALSPKARGEAARIKVWAVYAIDCASRVILGVAFSIRSHADAVLNARSQIGIDKTHIARAAGCQSSWHQLTGVQCLVADNGKEFTAATVLAAEAALAEGAKVSTPAAMPQVKGTCESFFKRNVMKFQGLPGWTEMRQRLNKDFKPEEHAQLVLAELVRFMIRDIVDVYHNTPHRGLGGSSPALAWEALYEKRNVHPPASPSRRRVAFGTRIERVIGRHGITVLGNDYQSEAIQKLFQARGNITVQVAVDRWDLGAISVCINNEFCVARPRRNLNLRGVSVEALLEARRVLRAKYAAEVKLTEHIVNDALAHAQALFAQTAYRATVVLRPLTDVQLDAMERGLGMSLAIEGDDTVPAEALHRTFLIAAESFPAGELNGQETPDAAPATVRGPTKTSRFVKE</sequence>
<dbReference type="InterPro" id="IPR012337">
    <property type="entry name" value="RNaseH-like_sf"/>
</dbReference>
<dbReference type="EMBL" id="PZZL01000048">
    <property type="protein sequence ID" value="PTM38529.1"/>
    <property type="molecule type" value="Genomic_DNA"/>
</dbReference>
<dbReference type="Pfam" id="PF09299">
    <property type="entry name" value="Mu-transpos_C"/>
    <property type="match status" value="1"/>
</dbReference>
<evidence type="ECO:0000313" key="4">
    <source>
        <dbReference type="Proteomes" id="UP000241808"/>
    </source>
</evidence>
<comment type="caution">
    <text evidence="3">The sequence shown here is derived from an EMBL/GenBank/DDBJ whole genome shotgun (WGS) entry which is preliminary data.</text>
</comment>
<dbReference type="Proteomes" id="UP000241808">
    <property type="component" value="Unassembled WGS sequence"/>
</dbReference>
<name>A0A2T4Y6M4_9HYPH</name>
<feature type="domain" description="Transposase-like Mu C-terminal" evidence="2">
    <location>
        <begin position="551"/>
        <end position="609"/>
    </location>
</feature>
<evidence type="ECO:0000256" key="1">
    <source>
        <dbReference type="SAM" id="MobiDB-lite"/>
    </source>
</evidence>